<sequence length="307" mass="32158">MITWLTANAADILLVSVAIGATLLALAVALLVAWLRTRSHLAGLAAGRASADRARLDAEVALAEQTNRLRIIRELHEVAAHSLSVVISQADGARYAAQRDPSAAGRSAAVIAETTRSTLADLRRVMSLVGEGESTGAQGARLDSAHELIDVMRVQGLDIVVEEFGEAFSLKPGAEIAIYRIMQEALANALAYGGPGTEARVTLTWSGQGLQLRVEDDGIRAQHRRAAEASGGSADGGAAPTTSIDDDLAALTRTVDGRGIAEMRARAELYGGILSATTQPGVGFTLAVVFPALRHHNGVHGVDLRRP</sequence>
<dbReference type="GO" id="GO:0016020">
    <property type="term" value="C:membrane"/>
    <property type="evidence" value="ECO:0007669"/>
    <property type="project" value="InterPro"/>
</dbReference>
<dbReference type="GO" id="GO:0046983">
    <property type="term" value="F:protein dimerization activity"/>
    <property type="evidence" value="ECO:0007669"/>
    <property type="project" value="InterPro"/>
</dbReference>
<proteinExistence type="predicted"/>
<keyword evidence="10" id="KW-0812">Transmembrane</keyword>
<dbReference type="InterPro" id="IPR036890">
    <property type="entry name" value="HATPase_C_sf"/>
</dbReference>
<organism evidence="13 14">
    <name type="scientific">Microcella alkalica</name>
    <dbReference type="NCBI Taxonomy" id="355930"/>
    <lineage>
        <taxon>Bacteria</taxon>
        <taxon>Bacillati</taxon>
        <taxon>Actinomycetota</taxon>
        <taxon>Actinomycetes</taxon>
        <taxon>Micrococcales</taxon>
        <taxon>Microbacteriaceae</taxon>
        <taxon>Microcella</taxon>
    </lineage>
</organism>
<dbReference type="PANTHER" id="PTHR24421:SF10">
    <property type="entry name" value="NITRATE_NITRITE SENSOR PROTEIN NARQ"/>
    <property type="match status" value="1"/>
</dbReference>
<evidence type="ECO:0000256" key="5">
    <source>
        <dbReference type="ARBA" id="ARBA00022741"/>
    </source>
</evidence>
<comment type="caution">
    <text evidence="13">The sequence shown here is derived from an EMBL/GenBank/DDBJ whole genome shotgun (WGS) entry which is preliminary data.</text>
</comment>
<dbReference type="Pfam" id="PF07730">
    <property type="entry name" value="HisKA_3"/>
    <property type="match status" value="1"/>
</dbReference>
<dbReference type="GO" id="GO:0005524">
    <property type="term" value="F:ATP binding"/>
    <property type="evidence" value="ECO:0007669"/>
    <property type="project" value="UniProtKB-KW"/>
</dbReference>
<accession>A0A839E3K5</accession>
<gene>
    <name evidence="13" type="ORF">FHX53_000515</name>
</gene>
<evidence type="ECO:0000256" key="4">
    <source>
        <dbReference type="ARBA" id="ARBA00022679"/>
    </source>
</evidence>
<evidence type="ECO:0000256" key="3">
    <source>
        <dbReference type="ARBA" id="ARBA00022553"/>
    </source>
</evidence>
<protein>
    <recommendedName>
        <fullName evidence="2">histidine kinase</fullName>
        <ecNumber evidence="2">2.7.13.3</ecNumber>
    </recommendedName>
</protein>
<evidence type="ECO:0000259" key="12">
    <source>
        <dbReference type="Pfam" id="PF07730"/>
    </source>
</evidence>
<dbReference type="CDD" id="cd16917">
    <property type="entry name" value="HATPase_UhpB-NarQ-NarX-like"/>
    <property type="match status" value="1"/>
</dbReference>
<feature type="transmembrane region" description="Helical" evidence="10">
    <location>
        <begin position="12"/>
        <end position="35"/>
    </location>
</feature>
<evidence type="ECO:0000256" key="7">
    <source>
        <dbReference type="ARBA" id="ARBA00022840"/>
    </source>
</evidence>
<dbReference type="EMBL" id="JACGWX010000001">
    <property type="protein sequence ID" value="MBA8846951.1"/>
    <property type="molecule type" value="Genomic_DNA"/>
</dbReference>
<dbReference type="PANTHER" id="PTHR24421">
    <property type="entry name" value="NITRATE/NITRITE SENSOR PROTEIN NARX-RELATED"/>
    <property type="match status" value="1"/>
</dbReference>
<keyword evidence="7" id="KW-0067">ATP-binding</keyword>
<feature type="region of interest" description="Disordered" evidence="9">
    <location>
        <begin position="225"/>
        <end position="245"/>
    </location>
</feature>
<keyword evidence="5" id="KW-0547">Nucleotide-binding</keyword>
<keyword evidence="4" id="KW-0808">Transferase</keyword>
<evidence type="ECO:0000256" key="8">
    <source>
        <dbReference type="ARBA" id="ARBA00023012"/>
    </source>
</evidence>
<dbReference type="Gene3D" id="3.30.565.10">
    <property type="entry name" value="Histidine kinase-like ATPase, C-terminal domain"/>
    <property type="match status" value="1"/>
</dbReference>
<keyword evidence="8" id="KW-0902">Two-component regulatory system</keyword>
<evidence type="ECO:0000256" key="9">
    <source>
        <dbReference type="SAM" id="MobiDB-lite"/>
    </source>
</evidence>
<keyword evidence="3" id="KW-0597">Phosphoprotein</keyword>
<dbReference type="InterPro" id="IPR003594">
    <property type="entry name" value="HATPase_dom"/>
</dbReference>
<dbReference type="Pfam" id="PF02518">
    <property type="entry name" value="HATPase_c"/>
    <property type="match status" value="1"/>
</dbReference>
<evidence type="ECO:0000259" key="11">
    <source>
        <dbReference type="Pfam" id="PF02518"/>
    </source>
</evidence>
<dbReference type="InterPro" id="IPR011712">
    <property type="entry name" value="Sig_transdc_His_kin_sub3_dim/P"/>
</dbReference>
<evidence type="ECO:0000256" key="1">
    <source>
        <dbReference type="ARBA" id="ARBA00000085"/>
    </source>
</evidence>
<feature type="domain" description="Histidine kinase/HSP90-like ATPase" evidence="11">
    <location>
        <begin position="174"/>
        <end position="292"/>
    </location>
</feature>
<dbReference type="GO" id="GO:0000155">
    <property type="term" value="F:phosphorelay sensor kinase activity"/>
    <property type="evidence" value="ECO:0007669"/>
    <property type="project" value="InterPro"/>
</dbReference>
<dbReference type="InterPro" id="IPR050482">
    <property type="entry name" value="Sensor_HK_TwoCompSys"/>
</dbReference>
<dbReference type="AlphaFoldDB" id="A0A839E3K5"/>
<evidence type="ECO:0000256" key="6">
    <source>
        <dbReference type="ARBA" id="ARBA00022777"/>
    </source>
</evidence>
<dbReference type="Gene3D" id="1.20.5.1930">
    <property type="match status" value="1"/>
</dbReference>
<evidence type="ECO:0000313" key="14">
    <source>
        <dbReference type="Proteomes" id="UP000585905"/>
    </source>
</evidence>
<feature type="domain" description="Signal transduction histidine kinase subgroup 3 dimerisation and phosphoacceptor" evidence="12">
    <location>
        <begin position="68"/>
        <end position="127"/>
    </location>
</feature>
<keyword evidence="10" id="KW-1133">Transmembrane helix</keyword>
<comment type="catalytic activity">
    <reaction evidence="1">
        <text>ATP + protein L-histidine = ADP + protein N-phospho-L-histidine.</text>
        <dbReference type="EC" id="2.7.13.3"/>
    </reaction>
</comment>
<evidence type="ECO:0000313" key="13">
    <source>
        <dbReference type="EMBL" id="MBA8846951.1"/>
    </source>
</evidence>
<dbReference type="Proteomes" id="UP000585905">
    <property type="component" value="Unassembled WGS sequence"/>
</dbReference>
<keyword evidence="14" id="KW-1185">Reference proteome</keyword>
<keyword evidence="10" id="KW-0472">Membrane</keyword>
<dbReference type="SUPFAM" id="SSF55874">
    <property type="entry name" value="ATPase domain of HSP90 chaperone/DNA topoisomerase II/histidine kinase"/>
    <property type="match status" value="1"/>
</dbReference>
<dbReference type="EC" id="2.7.13.3" evidence="2"/>
<name>A0A839E3K5_9MICO</name>
<feature type="compositionally biased region" description="Low complexity" evidence="9">
    <location>
        <begin position="228"/>
        <end position="239"/>
    </location>
</feature>
<reference evidence="13 14" key="1">
    <citation type="submission" date="2020-07" db="EMBL/GenBank/DDBJ databases">
        <title>Sequencing the genomes of 1000 actinobacteria strains.</title>
        <authorList>
            <person name="Klenk H.-P."/>
        </authorList>
    </citation>
    <scope>NUCLEOTIDE SEQUENCE [LARGE SCALE GENOMIC DNA]</scope>
    <source>
        <strain evidence="13 14">DSM 19663</strain>
    </source>
</reference>
<dbReference type="RefSeq" id="WP_182489780.1">
    <property type="nucleotide sequence ID" value="NZ_BAAAOV010000009.1"/>
</dbReference>
<evidence type="ECO:0000256" key="10">
    <source>
        <dbReference type="SAM" id="Phobius"/>
    </source>
</evidence>
<keyword evidence="6 13" id="KW-0418">Kinase</keyword>
<evidence type="ECO:0000256" key="2">
    <source>
        <dbReference type="ARBA" id="ARBA00012438"/>
    </source>
</evidence>